<organism evidence="2 3">
    <name type="scientific">Synaphobranchus kaupii</name>
    <name type="common">Kaup's arrowtooth eel</name>
    <dbReference type="NCBI Taxonomy" id="118154"/>
    <lineage>
        <taxon>Eukaryota</taxon>
        <taxon>Metazoa</taxon>
        <taxon>Chordata</taxon>
        <taxon>Craniata</taxon>
        <taxon>Vertebrata</taxon>
        <taxon>Euteleostomi</taxon>
        <taxon>Actinopterygii</taxon>
        <taxon>Neopterygii</taxon>
        <taxon>Teleostei</taxon>
        <taxon>Anguilliformes</taxon>
        <taxon>Synaphobranchidae</taxon>
        <taxon>Synaphobranchus</taxon>
    </lineage>
</organism>
<reference evidence="2" key="1">
    <citation type="journal article" date="2023" name="Science">
        <title>Genome structures resolve the early diversification of teleost fishes.</title>
        <authorList>
            <person name="Parey E."/>
            <person name="Louis A."/>
            <person name="Montfort J."/>
            <person name="Bouchez O."/>
            <person name="Roques C."/>
            <person name="Iampietro C."/>
            <person name="Lluch J."/>
            <person name="Castinel A."/>
            <person name="Donnadieu C."/>
            <person name="Desvignes T."/>
            <person name="Floi Bucao C."/>
            <person name="Jouanno E."/>
            <person name="Wen M."/>
            <person name="Mejri S."/>
            <person name="Dirks R."/>
            <person name="Jansen H."/>
            <person name="Henkel C."/>
            <person name="Chen W.J."/>
            <person name="Zahm M."/>
            <person name="Cabau C."/>
            <person name="Klopp C."/>
            <person name="Thompson A.W."/>
            <person name="Robinson-Rechavi M."/>
            <person name="Braasch I."/>
            <person name="Lecointre G."/>
            <person name="Bobe J."/>
            <person name="Postlethwait J.H."/>
            <person name="Berthelot C."/>
            <person name="Roest Crollius H."/>
            <person name="Guiguen Y."/>
        </authorList>
    </citation>
    <scope>NUCLEOTIDE SEQUENCE</scope>
    <source>
        <strain evidence="2">WJC10195</strain>
    </source>
</reference>
<evidence type="ECO:0000313" key="2">
    <source>
        <dbReference type="EMBL" id="KAJ8365552.1"/>
    </source>
</evidence>
<sequence length="124" mass="13611">MLVLSLRGTDPRRGLAGADRGGRDGISDSFVREPFLSLSPRENKRRHYETKPCKASPLCPTAFLPAHAHVPTEDSSRRRLACGDRGMVPTAVGTHRVIKPPTYSAFLSQMLEAFVHVPLNVMAC</sequence>
<gene>
    <name evidence="2" type="ORF">SKAU_G00143830</name>
</gene>
<comment type="caution">
    <text evidence="2">The sequence shown here is derived from an EMBL/GenBank/DDBJ whole genome shotgun (WGS) entry which is preliminary data.</text>
</comment>
<evidence type="ECO:0000313" key="3">
    <source>
        <dbReference type="Proteomes" id="UP001152622"/>
    </source>
</evidence>
<evidence type="ECO:0000256" key="1">
    <source>
        <dbReference type="SAM" id="MobiDB-lite"/>
    </source>
</evidence>
<name>A0A9Q1J2E7_SYNKA</name>
<dbReference type="Proteomes" id="UP001152622">
    <property type="component" value="Chromosome 4"/>
</dbReference>
<feature type="region of interest" description="Disordered" evidence="1">
    <location>
        <begin position="1"/>
        <end position="27"/>
    </location>
</feature>
<keyword evidence="3" id="KW-1185">Reference proteome</keyword>
<dbReference type="EMBL" id="JAINUF010000004">
    <property type="protein sequence ID" value="KAJ8365552.1"/>
    <property type="molecule type" value="Genomic_DNA"/>
</dbReference>
<accession>A0A9Q1J2E7</accession>
<proteinExistence type="predicted"/>
<dbReference type="AlphaFoldDB" id="A0A9Q1J2E7"/>
<protein>
    <submittedName>
        <fullName evidence="2">Uncharacterized protein</fullName>
    </submittedName>
</protein>